<dbReference type="Proteomes" id="UP000603141">
    <property type="component" value="Unassembled WGS sequence"/>
</dbReference>
<dbReference type="RefSeq" id="WP_200267021.1">
    <property type="nucleotide sequence ID" value="NZ_JAENIJ010000002.1"/>
</dbReference>
<sequence length="884" mass="98682">MKRILYFYLLIFGLAHGAMELEYFGIISRQPDGLGPVLLQDLDGDGDEDFLITGRRNDYVGWKEGSANGEFGSLKWIDTGEFHTEGRKPLLLDFDHLGFPDIHYSGWRIPNLYRRYGKAEAFEPTEGCDLITGISDCVIGRERETGEWQVITGTGRTALQTPSGVLRTESTPDEKLVAYGDVNRDGKLDLLVALNHASLGDIQLSGFYLFRGAETGFDDPTLLTEKVPIYIIVAQLSSPNWIALRMFATEEIASDGDYKGQLVTRVYLANNPSGQTNKFFYETPALEEFPGQLTGIYYQDMTSAYEARISFRCRDRNDVNSVERVRIWGRRGDGIPIFKVELPLGEVGTGELFELKSRTAMITCFQSNLSEDIEGAECLMKYETSGLEDNPDSSQFLEGELLEGPFGELQQAQWIDLTGDGRDDFIGCPSRSNTLCILPDGGSTNMIKLRERLENFQEYILDDWDADGDPDFVFHTYRPANYVDEVGMSYLLREWENMGNGDFYSANSQTAGIAYPEIVESPRFIRKEHDEADSVIVSSKGRLFWYGLVGSYRSTRLIGYPGTNAEVILSSEDVDQNGVRDFLFYPSVFGNKIALGKMDASGTYLNSMEAIMEVPEDVSIPNLVPGDLEGNGSHDFYHAGLSFEQSRVIWLGCRIENGAISPLSYPDCLVPGSTIAVAAVDVDGDGDTDLLRFSSDTVTGPSTPDTVTTNVYWSEHEAGTWVNHEEILGQLRILSSEPNLVLTRSNLGNQQSRILVANRIGEVLQLDTRLTQEDSVVSEKIELDDLAKKIVLLTPSPIAGTTSKLESSQESTQILKFGVPVSLESSNIHARVEISEDLLEWRVIDVEPDFVQEDNEFFWYQVPLTLSSDVSRKFFARIGILNYD</sequence>
<dbReference type="PANTHER" id="PTHR44103">
    <property type="entry name" value="PROPROTEIN CONVERTASE P"/>
    <property type="match status" value="1"/>
</dbReference>
<proteinExistence type="predicted"/>
<dbReference type="InterPro" id="IPR028994">
    <property type="entry name" value="Integrin_alpha_N"/>
</dbReference>
<protein>
    <submittedName>
        <fullName evidence="1">VCBS repeat-containing protein</fullName>
    </submittedName>
</protein>
<evidence type="ECO:0000313" key="2">
    <source>
        <dbReference type="Proteomes" id="UP000603141"/>
    </source>
</evidence>
<dbReference type="AlphaFoldDB" id="A0A934VPL4"/>
<reference evidence="1" key="1">
    <citation type="submission" date="2021-01" db="EMBL/GenBank/DDBJ databases">
        <title>Modified the classification status of verrucomicrobia.</title>
        <authorList>
            <person name="Feng X."/>
        </authorList>
    </citation>
    <scope>NUCLEOTIDE SEQUENCE</scope>
    <source>
        <strain evidence="1">KCTC 22041</strain>
    </source>
</reference>
<dbReference type="PANTHER" id="PTHR44103:SF1">
    <property type="entry name" value="PROPROTEIN CONVERTASE P"/>
    <property type="match status" value="1"/>
</dbReference>
<evidence type="ECO:0000313" key="1">
    <source>
        <dbReference type="EMBL" id="MBK1881136.1"/>
    </source>
</evidence>
<accession>A0A934VPL4</accession>
<organism evidence="1 2">
    <name type="scientific">Luteolibacter pohnpeiensis</name>
    <dbReference type="NCBI Taxonomy" id="454153"/>
    <lineage>
        <taxon>Bacteria</taxon>
        <taxon>Pseudomonadati</taxon>
        <taxon>Verrucomicrobiota</taxon>
        <taxon>Verrucomicrobiia</taxon>
        <taxon>Verrucomicrobiales</taxon>
        <taxon>Verrucomicrobiaceae</taxon>
        <taxon>Luteolibacter</taxon>
    </lineage>
</organism>
<gene>
    <name evidence="1" type="ORF">JIN85_01850</name>
</gene>
<dbReference type="EMBL" id="JAENIJ010000002">
    <property type="protein sequence ID" value="MBK1881136.1"/>
    <property type="molecule type" value="Genomic_DNA"/>
</dbReference>
<comment type="caution">
    <text evidence="1">The sequence shown here is derived from an EMBL/GenBank/DDBJ whole genome shotgun (WGS) entry which is preliminary data.</text>
</comment>
<keyword evidence="2" id="KW-1185">Reference proteome</keyword>
<name>A0A934VPL4_9BACT</name>
<dbReference type="SUPFAM" id="SSF69318">
    <property type="entry name" value="Integrin alpha N-terminal domain"/>
    <property type="match status" value="2"/>
</dbReference>